<evidence type="ECO:0000313" key="1">
    <source>
        <dbReference type="EMBL" id="ABJ81290.1"/>
    </source>
</evidence>
<name>Q02CC6_SOLUE</name>
<proteinExistence type="predicted"/>
<dbReference type="InParanoid" id="Q02CC6"/>
<dbReference type="InterPro" id="IPR023366">
    <property type="entry name" value="ATP_synth_asu-like_sf"/>
</dbReference>
<dbReference type="eggNOG" id="ENOG50341XZ">
    <property type="taxonomic scope" value="Bacteria"/>
</dbReference>
<dbReference type="STRING" id="234267.Acid_0278"/>
<dbReference type="KEGG" id="sus:Acid_0278"/>
<reference evidence="1" key="1">
    <citation type="submission" date="2006-10" db="EMBL/GenBank/DDBJ databases">
        <title>Complete sequence of Solibacter usitatus Ellin6076.</title>
        <authorList>
            <consortium name="US DOE Joint Genome Institute"/>
            <person name="Copeland A."/>
            <person name="Lucas S."/>
            <person name="Lapidus A."/>
            <person name="Barry K."/>
            <person name="Detter J.C."/>
            <person name="Glavina del Rio T."/>
            <person name="Hammon N."/>
            <person name="Israni S."/>
            <person name="Dalin E."/>
            <person name="Tice H."/>
            <person name="Pitluck S."/>
            <person name="Thompson L.S."/>
            <person name="Brettin T."/>
            <person name="Bruce D."/>
            <person name="Han C."/>
            <person name="Tapia R."/>
            <person name="Gilna P."/>
            <person name="Schmutz J."/>
            <person name="Larimer F."/>
            <person name="Land M."/>
            <person name="Hauser L."/>
            <person name="Kyrpides N."/>
            <person name="Mikhailova N."/>
            <person name="Janssen P.H."/>
            <person name="Kuske C.R."/>
            <person name="Richardson P."/>
        </authorList>
    </citation>
    <scope>NUCLEOTIDE SEQUENCE</scope>
    <source>
        <strain evidence="1">Ellin6076</strain>
    </source>
</reference>
<accession>Q02CC6</accession>
<sequence length="1466" mass="153214">MALLALPAFGAISNVQVRGVTPTQASISYTAPDTNACSVEVSESATYRPLVHDVDPALFGGANLDSRPESIVSGVERVFVAGKRRAEKGSNGKWYSRALQAFTTHYYRITCGSSQASGEFPTANIALGNTYSEPLPPDPSVSARPYYSNTGSYAWPEFVNWNNQDPAARSESIIDPQTGMLLKRLGLPQDGPIDYLPSSGDHAFATVLNPDGAWNVPTTTWSMSNGKLVSIVVGSGSATVNTSAAHQLAAGSMVTVSGLSGSSSGANGIYPVNSVGSSRSFQIPQNSLPANTTLQGGTLAVSANAVNADDGTSATFTGSQSNFLLLRDETLWIGSGTDLGDIAYPTDWITLSLKAWCNGTCAGEDAKVQACLTINGVTCWPTNATAKYQEAALGTSATGNFVTLGARVAILDSWTPGGFSPLNRADISRRVGLANVDANGGVTWQKGGYPNTYFNPNWTNGSRISIAGSECTITAVKGLTQLTIDPATCATPLALPLTGVAFSGSNFGFLIRKKTSGSDQINVQYAKYTTASSQYMDFTASGSVKLCSDTLTQNTATGGLGYHCVIPSGWPQLYWVDHKTGDSTYLGRFSRSGVSGPDGFTSGACDGSNTLSGTIPTAPESFYCTGSDNETPAKTILVACQLASTNQTGNQTVTCSNVTPGTQGKDVLTLVAQFTAQDTPKFDSSTSNCYIVGRQGEKLVLGCGRSVQDTLGWTVMFDPTKVGTDPGCVGGGAPGCVVAAASTWATAPARWCGTHTRFIAGKTDTLWIAGKYFTPNSPPKLDDGPYVSTITSAALGATPTIAAGTAICPAGSSGCDVVTVDGEPCDPAPAAGEATGSSVCPKNPAWVYLQDAKVGDVFAIDGEFVVLLAKDGNRWTLQRGYGISSLTAHANKDLSAFCMARDFFHGVSNTSWTWDTVRDPHGTNSDGTTVQVAWDYDHPVPRTAATIGGAPSYVNNCPGSSCYAIRDGVGSMGDGPNRYVTLGPPFNGKVGTSLFIERAQDHPSWLQDSAPSSERQWFSDGRPLQPLLDQSDAVISVSGQLYRMTTTTQDGDNLSRLGYNIYVVKSSPSVLVAAGNCSGGNPCPIWDNTTLVDSITTPCTITLVAGSGTVYVSRISSGGLGVTYTSGLSISTVACPASVGTGYPGGSTSLWTWTASAGAWAASGTDSRGGSSGYFGTLNRRIQPTWAACGTQALIDVSSAATGNALSDTSADSYKYCVARKGGECRSGSMQGDIYVNCPLAVNRPSGSFGCNWLSENQDFPVDICFGNMGGYLNAVVQVGFKQNDLTGALGRSLSKGLGRYRLTDGYWHGKALSDASWLMFRSMYTSGAWTDILLGKLPPYPPTDSVVRWAFQPIPVKLTPPPGLAVDNAVIQFGYAENGSPGSFFCTSRQEKCLATAATVPATPFAFPSDGANGLESEIAGMACANGCTIAIPAISQRMLYYQVKYRDASNKTLATGQMEVIAIP</sequence>
<dbReference type="EMBL" id="CP000473">
    <property type="protein sequence ID" value="ABJ81290.1"/>
    <property type="molecule type" value="Genomic_DNA"/>
</dbReference>
<dbReference type="Gene3D" id="2.40.30.20">
    <property type="match status" value="1"/>
</dbReference>
<protein>
    <submittedName>
        <fullName evidence="1">Uncharacterized protein</fullName>
    </submittedName>
</protein>
<gene>
    <name evidence="1" type="ordered locus">Acid_0278</name>
</gene>
<organism evidence="1">
    <name type="scientific">Solibacter usitatus (strain Ellin6076)</name>
    <dbReference type="NCBI Taxonomy" id="234267"/>
    <lineage>
        <taxon>Bacteria</taxon>
        <taxon>Pseudomonadati</taxon>
        <taxon>Acidobacteriota</taxon>
        <taxon>Terriglobia</taxon>
        <taxon>Bryobacterales</taxon>
        <taxon>Solibacteraceae</taxon>
        <taxon>Candidatus Solibacter</taxon>
    </lineage>
</organism>
<dbReference type="HOGENOM" id="CLU_250457_0_0_0"/>